<name>K2F5V9_9BACT</name>
<reference evidence="1" key="1">
    <citation type="journal article" date="2012" name="Science">
        <title>Fermentation, hydrogen, and sulfur metabolism in multiple uncultivated bacterial phyla.</title>
        <authorList>
            <person name="Wrighton K.C."/>
            <person name="Thomas B.C."/>
            <person name="Sharon I."/>
            <person name="Miller C.S."/>
            <person name="Castelle C.J."/>
            <person name="VerBerkmoes N.C."/>
            <person name="Wilkins M.J."/>
            <person name="Hettich R.L."/>
            <person name="Lipton M.S."/>
            <person name="Williams K.H."/>
            <person name="Long P.E."/>
            <person name="Banfield J.F."/>
        </authorList>
    </citation>
    <scope>NUCLEOTIDE SEQUENCE [LARGE SCALE GENOMIC DNA]</scope>
</reference>
<protein>
    <submittedName>
        <fullName evidence="1">Fibronectin, type III protein</fullName>
    </submittedName>
</protein>
<feature type="non-terminal residue" evidence="1">
    <location>
        <position position="1"/>
    </location>
</feature>
<accession>K2F5V9</accession>
<organism evidence="1">
    <name type="scientific">uncultured bacterium</name>
    <name type="common">gcode 4</name>
    <dbReference type="NCBI Taxonomy" id="1234023"/>
    <lineage>
        <taxon>Bacteria</taxon>
        <taxon>environmental samples</taxon>
    </lineage>
</organism>
<dbReference type="AlphaFoldDB" id="K2F5V9"/>
<sequence length="255" mass="28022">HADMADVAAWFVSESATPPSASDASWSTTVPTDYNIQNTSDWSKTVYVYVKDLAWNISPSRSATIILDRNIPTVNSLNLTGNAWAESGYTNTTNLSISTSASDNVGVTWWFISESSSAPAASSVTGSEPTSFTMSSWDWVHNIYIWSRDAIWNVSLVRSSSIILDTTINEVDTALTAVNQWDPVNQTITFNEDVKVISWGDLWGITISTTSSYSNSLNISWLASTSWLSNTNITLQDKAWNQKVINISLLVNEAI</sequence>
<comment type="caution">
    <text evidence="1">The sequence shown here is derived from an EMBL/GenBank/DDBJ whole genome shotgun (WGS) entry which is preliminary data.</text>
</comment>
<gene>
    <name evidence="1" type="ORF">ACD_4C00280G0001</name>
</gene>
<proteinExistence type="predicted"/>
<dbReference type="EMBL" id="AMFJ01000796">
    <property type="protein sequence ID" value="EKE26466.1"/>
    <property type="molecule type" value="Genomic_DNA"/>
</dbReference>
<evidence type="ECO:0000313" key="1">
    <source>
        <dbReference type="EMBL" id="EKE26466.1"/>
    </source>
</evidence>